<feature type="transmembrane region" description="Helical" evidence="1">
    <location>
        <begin position="140"/>
        <end position="159"/>
    </location>
</feature>
<dbReference type="SUPFAM" id="SSF55073">
    <property type="entry name" value="Nucleotide cyclase"/>
    <property type="match status" value="1"/>
</dbReference>
<reference evidence="3" key="1">
    <citation type="submission" date="2023-07" db="EMBL/GenBank/DDBJ databases">
        <title>Ureibacillus sp. isolated from freshwater well.</title>
        <authorList>
            <person name="Kirdat K."/>
            <person name="Bhatt A."/>
            <person name="Teware R."/>
            <person name="Bhavsar Y."/>
            <person name="Yadav A."/>
        </authorList>
    </citation>
    <scope>NUCLEOTIDE SEQUENCE</scope>
    <source>
        <strain evidence="3">BA0131</strain>
    </source>
</reference>
<dbReference type="Gene3D" id="3.30.70.270">
    <property type="match status" value="1"/>
</dbReference>
<accession>A0ABT8GTJ1</accession>
<dbReference type="InterPro" id="IPR043128">
    <property type="entry name" value="Rev_trsase/Diguanyl_cyclase"/>
</dbReference>
<dbReference type="NCBIfam" id="TIGR00254">
    <property type="entry name" value="GGDEF"/>
    <property type="match status" value="1"/>
</dbReference>
<dbReference type="PANTHER" id="PTHR46663:SF2">
    <property type="entry name" value="GGDEF DOMAIN-CONTAINING PROTEIN"/>
    <property type="match status" value="1"/>
</dbReference>
<dbReference type="EC" id="2.7.7.65" evidence="3"/>
<name>A0ABT8GTJ1_9BACL</name>
<evidence type="ECO:0000256" key="1">
    <source>
        <dbReference type="SAM" id="Phobius"/>
    </source>
</evidence>
<dbReference type="Proteomes" id="UP001172743">
    <property type="component" value="Unassembled WGS sequence"/>
</dbReference>
<feature type="transmembrane region" description="Helical" evidence="1">
    <location>
        <begin position="108"/>
        <end position="128"/>
    </location>
</feature>
<sequence>MIGNELLHHRNKILFILISIFYLTQITINIFIEGFASIFPPAYLFILFGSILAAMIYIKINPKITMYGLVSCMYVYFYFLLKESPYLADYLFMWLALPLSAIYQNARVVIMSGIASIMLTFYAFFYLHNEIFPNVVTGDFAYLVLFGVFMTAFLLTFIYRVKDANAKLQDLAYLDPLTGAANRLFLKKRFDVLKESKVLSIALLFLDMNGFKKINDTYGHEVGDQLLEVIVRRMNGVLRESDLLCRLGGDEFVILLSDIDDAILKNLSERIQSTLAQPITLNNQILQVSASIGWFYETETAQADLEAMIKEADTAMYKEKGRELIDSHTPEVIEV</sequence>
<gene>
    <name evidence="3" type="ORF">QYB95_14360</name>
</gene>
<dbReference type="EMBL" id="JAUHTQ010000012">
    <property type="protein sequence ID" value="MDN4494733.1"/>
    <property type="molecule type" value="Genomic_DNA"/>
</dbReference>
<dbReference type="PROSITE" id="PS50887">
    <property type="entry name" value="GGDEF"/>
    <property type="match status" value="1"/>
</dbReference>
<dbReference type="PANTHER" id="PTHR46663">
    <property type="entry name" value="DIGUANYLATE CYCLASE DGCT-RELATED"/>
    <property type="match status" value="1"/>
</dbReference>
<feature type="transmembrane region" description="Helical" evidence="1">
    <location>
        <begin position="38"/>
        <end position="57"/>
    </location>
</feature>
<dbReference type="InterPro" id="IPR000160">
    <property type="entry name" value="GGDEF_dom"/>
</dbReference>
<dbReference type="InterPro" id="IPR052163">
    <property type="entry name" value="DGC-Regulatory_Protein"/>
</dbReference>
<evidence type="ECO:0000313" key="3">
    <source>
        <dbReference type="EMBL" id="MDN4494733.1"/>
    </source>
</evidence>
<dbReference type="GO" id="GO:0052621">
    <property type="term" value="F:diguanylate cyclase activity"/>
    <property type="evidence" value="ECO:0007669"/>
    <property type="project" value="UniProtKB-EC"/>
</dbReference>
<keyword evidence="1" id="KW-0812">Transmembrane</keyword>
<dbReference type="RefSeq" id="WP_301139041.1">
    <property type="nucleotide sequence ID" value="NZ_JAUHTQ010000012.1"/>
</dbReference>
<keyword evidence="1" id="KW-0472">Membrane</keyword>
<dbReference type="InterPro" id="IPR029787">
    <property type="entry name" value="Nucleotide_cyclase"/>
</dbReference>
<dbReference type="CDD" id="cd01949">
    <property type="entry name" value="GGDEF"/>
    <property type="match status" value="1"/>
</dbReference>
<feature type="transmembrane region" description="Helical" evidence="1">
    <location>
        <begin position="12"/>
        <end position="32"/>
    </location>
</feature>
<dbReference type="SMART" id="SM00267">
    <property type="entry name" value="GGDEF"/>
    <property type="match status" value="1"/>
</dbReference>
<protein>
    <submittedName>
        <fullName evidence="3">GGDEF domain-containing protein</fullName>
        <ecNumber evidence="3">2.7.7.65</ecNumber>
    </submittedName>
</protein>
<keyword evidence="1" id="KW-1133">Transmembrane helix</keyword>
<keyword evidence="4" id="KW-1185">Reference proteome</keyword>
<comment type="caution">
    <text evidence="3">The sequence shown here is derived from an EMBL/GenBank/DDBJ whole genome shotgun (WGS) entry which is preliminary data.</text>
</comment>
<feature type="domain" description="GGDEF" evidence="2">
    <location>
        <begin position="199"/>
        <end position="330"/>
    </location>
</feature>
<feature type="transmembrane region" description="Helical" evidence="1">
    <location>
        <begin position="64"/>
        <end position="81"/>
    </location>
</feature>
<keyword evidence="3" id="KW-0808">Transferase</keyword>
<evidence type="ECO:0000313" key="4">
    <source>
        <dbReference type="Proteomes" id="UP001172743"/>
    </source>
</evidence>
<keyword evidence="3" id="KW-0548">Nucleotidyltransferase</keyword>
<organism evidence="3 4">
    <name type="scientific">Ureibacillus aquaedulcis</name>
    <dbReference type="NCBI Taxonomy" id="3058421"/>
    <lineage>
        <taxon>Bacteria</taxon>
        <taxon>Bacillati</taxon>
        <taxon>Bacillota</taxon>
        <taxon>Bacilli</taxon>
        <taxon>Bacillales</taxon>
        <taxon>Caryophanaceae</taxon>
        <taxon>Ureibacillus</taxon>
    </lineage>
</organism>
<feature type="transmembrane region" description="Helical" evidence="1">
    <location>
        <begin position="87"/>
        <end position="103"/>
    </location>
</feature>
<evidence type="ECO:0000259" key="2">
    <source>
        <dbReference type="PROSITE" id="PS50887"/>
    </source>
</evidence>
<dbReference type="Pfam" id="PF00990">
    <property type="entry name" value="GGDEF"/>
    <property type="match status" value="1"/>
</dbReference>
<proteinExistence type="predicted"/>